<reference evidence="1 2" key="1">
    <citation type="submission" date="2022-11" db="EMBL/GenBank/DDBJ databases">
        <title>Minimal conservation of predation-associated metabolite biosynthetic gene clusters underscores biosynthetic potential of Myxococcota including descriptions for ten novel species: Archangium lansinium sp. nov., Myxococcus landrumus sp. nov., Nannocystis bai.</title>
        <authorList>
            <person name="Ahearne A."/>
            <person name="Stevens C."/>
            <person name="Phillips K."/>
        </authorList>
    </citation>
    <scope>NUCLEOTIDE SEQUENCE [LARGE SCALE GENOMIC DNA]</scope>
    <source>
        <strain evidence="1 2">MIWBW</strain>
    </source>
</reference>
<dbReference type="Proteomes" id="UP001207654">
    <property type="component" value="Unassembled WGS sequence"/>
</dbReference>
<evidence type="ECO:0008006" key="3">
    <source>
        <dbReference type="Google" id="ProtNLM"/>
    </source>
</evidence>
<accession>A0ABT4A0J4</accession>
<sequence>MSKRRGRECSSGVARPSPWVVGWVLITFLLQAACATGVPRAGVLTGSGSRPPAPRFFKAAGTSGSGGSVGVPSVSADTPVEAWGDGLEGLANPEEVRERVRRVEEARAEALVLAAQREGREPEEAREAEADRALARVVGLCSGVEEVGAVLAFTFWVEGGALTLVGYQEERGGGRVGRPVDAEGLARVLRLVLTEYAGRHTGEVVVRLRREEARWAVDYDASRPSARPPEARRLPVRTPGTPAGAVLTLQEAARRLSRAVQVPAGGAARVELEVRLEDGRLAGGELREVRRTREGPGGSPLALSPEVAGHLVQVLLPFTEGLGPRTVLVVLRAEHLLGEARARGWVESARVERPPVQPGQSWYLSMHEATLLRWREGVVEGSAWLAQRGVEEMALWFALGIIARSLGFFATEGLEWVTRALGREPEVVAGWLRTSLKRLTKEERTTFTQLWQKVALEGEQALSRSERKTLRGLFVRLEQAIQEPLNIDLKNTLREEARVYYAELYPQFARALKDLGSKFPVHHRRPLQYAHLFPDENINAAENLTMLQEYVHKEINFLWARFRKARPTPTADEVRRAAEIIDRQFEPWYHRIDDPSGVLKTAEQAKDAALRELQSRFPGLA</sequence>
<dbReference type="EMBL" id="JAPNKA010000001">
    <property type="protein sequence ID" value="MCY1075162.1"/>
    <property type="molecule type" value="Genomic_DNA"/>
</dbReference>
<keyword evidence="2" id="KW-1185">Reference proteome</keyword>
<proteinExistence type="predicted"/>
<organism evidence="1 2">
    <name type="scientific">Archangium lansingense</name>
    <dbReference type="NCBI Taxonomy" id="2995310"/>
    <lineage>
        <taxon>Bacteria</taxon>
        <taxon>Pseudomonadati</taxon>
        <taxon>Myxococcota</taxon>
        <taxon>Myxococcia</taxon>
        <taxon>Myxococcales</taxon>
        <taxon>Cystobacterineae</taxon>
        <taxon>Archangiaceae</taxon>
        <taxon>Archangium</taxon>
    </lineage>
</organism>
<name>A0ABT4A0J4_9BACT</name>
<dbReference type="RefSeq" id="WP_267534111.1">
    <property type="nucleotide sequence ID" value="NZ_JAPNKA010000001.1"/>
</dbReference>
<gene>
    <name evidence="1" type="ORF">OV287_11725</name>
</gene>
<evidence type="ECO:0000313" key="1">
    <source>
        <dbReference type="EMBL" id="MCY1075162.1"/>
    </source>
</evidence>
<comment type="caution">
    <text evidence="1">The sequence shown here is derived from an EMBL/GenBank/DDBJ whole genome shotgun (WGS) entry which is preliminary data.</text>
</comment>
<protein>
    <recommendedName>
        <fullName evidence="3">Lipoprotein</fullName>
    </recommendedName>
</protein>
<evidence type="ECO:0000313" key="2">
    <source>
        <dbReference type="Proteomes" id="UP001207654"/>
    </source>
</evidence>